<evidence type="ECO:0000256" key="5">
    <source>
        <dbReference type="ARBA" id="ARBA00022967"/>
    </source>
</evidence>
<keyword evidence="9" id="KW-1185">Reference proteome</keyword>
<evidence type="ECO:0000256" key="2">
    <source>
        <dbReference type="ARBA" id="ARBA00022448"/>
    </source>
</evidence>
<dbReference type="SMART" id="SM00382">
    <property type="entry name" value="AAA"/>
    <property type="match status" value="1"/>
</dbReference>
<evidence type="ECO:0000259" key="7">
    <source>
        <dbReference type="PROSITE" id="PS50893"/>
    </source>
</evidence>
<comment type="caution">
    <text evidence="8">The sequence shown here is derived from an EMBL/GenBank/DDBJ whole genome shotgun (WGS) entry which is preliminary data.</text>
</comment>
<evidence type="ECO:0000313" key="9">
    <source>
        <dbReference type="Proteomes" id="UP000242757"/>
    </source>
</evidence>
<dbReference type="Gene3D" id="3.40.50.300">
    <property type="entry name" value="P-loop containing nucleotide triphosphate hydrolases"/>
    <property type="match status" value="1"/>
</dbReference>
<dbReference type="CDD" id="cd03214">
    <property type="entry name" value="ABC_Iron-Siderophores_B12_Hemin"/>
    <property type="match status" value="1"/>
</dbReference>
<dbReference type="InterPro" id="IPR003439">
    <property type="entry name" value="ABC_transporter-like_ATP-bd"/>
</dbReference>
<evidence type="ECO:0000256" key="6">
    <source>
        <dbReference type="ARBA" id="ARBA00037066"/>
    </source>
</evidence>
<dbReference type="InterPro" id="IPR027417">
    <property type="entry name" value="P-loop_NTPase"/>
</dbReference>
<organism evidence="8 9">
    <name type="scientific">Oceanimonas doudoroffii</name>
    <dbReference type="NCBI Taxonomy" id="84158"/>
    <lineage>
        <taxon>Bacteria</taxon>
        <taxon>Pseudomonadati</taxon>
        <taxon>Pseudomonadota</taxon>
        <taxon>Gammaproteobacteria</taxon>
        <taxon>Aeromonadales</taxon>
        <taxon>Aeromonadaceae</taxon>
        <taxon>Oceanimonas</taxon>
    </lineage>
</organism>
<sequence>MHGLSLSINRRTLLSDIHLELQSGQVTVLIGPNGAGKSTLFRCIAGEMKHEGELRLFGRSRTNWHKRELARRLAVLPQQSSLMFPFLAHEVVAMGRIPHDTLNRENERLVEACMRRANVWHLKDAAYPRLSGGEKQRVHFARVLAQLAGEPEQQLLLLDEPTSALDLGQQHGLLKEARALAAEGTAVLVIVHDLNLAARYGDHLVLMRDGRIDCTGTPELVLTPERVEKHFGYRAQLLQSPDGHAVLV</sequence>
<protein>
    <submittedName>
        <fullName evidence="8">Heme ABC transporter ATP-binding protein</fullName>
    </submittedName>
</protein>
<keyword evidence="2" id="KW-0813">Transport</keyword>
<dbReference type="PANTHER" id="PTHR42794">
    <property type="entry name" value="HEMIN IMPORT ATP-BINDING PROTEIN HMUV"/>
    <property type="match status" value="1"/>
</dbReference>
<keyword evidence="3" id="KW-0547">Nucleotide-binding</keyword>
<dbReference type="EMBL" id="NBIM01000001">
    <property type="protein sequence ID" value="OXY83813.1"/>
    <property type="molecule type" value="Genomic_DNA"/>
</dbReference>
<dbReference type="NCBIfam" id="NF010068">
    <property type="entry name" value="PRK13548.1"/>
    <property type="match status" value="1"/>
</dbReference>
<dbReference type="OrthoDB" id="5292475at2"/>
<dbReference type="InterPro" id="IPR003593">
    <property type="entry name" value="AAA+_ATPase"/>
</dbReference>
<reference evidence="8 9" key="1">
    <citation type="submission" date="2017-08" db="EMBL/GenBank/DDBJ databases">
        <title>A Genome Sequence of Oceanimonas doudoroffii ATCC 27123T.</title>
        <authorList>
            <person name="Brennan M.A."/>
            <person name="Maclea K.S."/>
            <person name="Mcclelland W.D."/>
            <person name="Trachtenberg A.M."/>
        </authorList>
    </citation>
    <scope>NUCLEOTIDE SEQUENCE [LARGE SCALE GENOMIC DNA]</scope>
    <source>
        <strain evidence="8 9">ATCC 27123</strain>
    </source>
</reference>
<dbReference type="PANTHER" id="PTHR42794:SF1">
    <property type="entry name" value="HEMIN IMPORT ATP-BINDING PROTEIN HMUV"/>
    <property type="match status" value="1"/>
</dbReference>
<evidence type="ECO:0000256" key="4">
    <source>
        <dbReference type="ARBA" id="ARBA00022840"/>
    </source>
</evidence>
<dbReference type="Pfam" id="PF00005">
    <property type="entry name" value="ABC_tran"/>
    <property type="match status" value="1"/>
</dbReference>
<comment type="similarity">
    <text evidence="1">Belongs to the ABC transporter superfamily.</text>
</comment>
<evidence type="ECO:0000256" key="3">
    <source>
        <dbReference type="ARBA" id="ARBA00022741"/>
    </source>
</evidence>
<keyword evidence="4 8" id="KW-0067">ATP-binding</keyword>
<dbReference type="PROSITE" id="PS50893">
    <property type="entry name" value="ABC_TRANSPORTER_2"/>
    <property type="match status" value="1"/>
</dbReference>
<comment type="function">
    <text evidence="6">Part of the ABC transporter complex HmuTUV involved in hemin import. Responsible for energy coupling to the transport system.</text>
</comment>
<dbReference type="AlphaFoldDB" id="A0A233RK83"/>
<gene>
    <name evidence="8" type="ORF">B6S08_07585</name>
</gene>
<name>A0A233RK83_9GAMM</name>
<dbReference type="FunFam" id="3.40.50.300:FF:000134">
    <property type="entry name" value="Iron-enterobactin ABC transporter ATP-binding protein"/>
    <property type="match status" value="1"/>
</dbReference>
<keyword evidence="5" id="KW-1278">Translocase</keyword>
<evidence type="ECO:0000256" key="1">
    <source>
        <dbReference type="ARBA" id="ARBA00005417"/>
    </source>
</evidence>
<dbReference type="GO" id="GO:0005524">
    <property type="term" value="F:ATP binding"/>
    <property type="evidence" value="ECO:0007669"/>
    <property type="project" value="UniProtKB-KW"/>
</dbReference>
<dbReference type="GO" id="GO:0016887">
    <property type="term" value="F:ATP hydrolysis activity"/>
    <property type="evidence" value="ECO:0007669"/>
    <property type="project" value="InterPro"/>
</dbReference>
<accession>A0A233RK83</accession>
<proteinExistence type="inferred from homology"/>
<feature type="domain" description="ABC transporter" evidence="7">
    <location>
        <begin position="1"/>
        <end position="234"/>
    </location>
</feature>
<dbReference type="SUPFAM" id="SSF52540">
    <property type="entry name" value="P-loop containing nucleoside triphosphate hydrolases"/>
    <property type="match status" value="1"/>
</dbReference>
<evidence type="ECO:0000313" key="8">
    <source>
        <dbReference type="EMBL" id="OXY83813.1"/>
    </source>
</evidence>
<dbReference type="Proteomes" id="UP000242757">
    <property type="component" value="Unassembled WGS sequence"/>
</dbReference>